<feature type="region of interest" description="Disordered" evidence="1">
    <location>
        <begin position="338"/>
        <end position="358"/>
    </location>
</feature>
<feature type="region of interest" description="Disordered" evidence="1">
    <location>
        <begin position="129"/>
        <end position="304"/>
    </location>
</feature>
<feature type="region of interest" description="Disordered" evidence="1">
    <location>
        <begin position="57"/>
        <end position="76"/>
    </location>
</feature>
<feature type="non-terminal residue" evidence="2">
    <location>
        <position position="875"/>
    </location>
</feature>
<name>A0A4V1IXQ5_9FUNG</name>
<feature type="compositionally biased region" description="Low complexity" evidence="1">
    <location>
        <begin position="673"/>
        <end position="684"/>
    </location>
</feature>
<keyword evidence="3" id="KW-1185">Reference proteome</keyword>
<feature type="compositionally biased region" description="Low complexity" evidence="1">
    <location>
        <begin position="786"/>
        <end position="800"/>
    </location>
</feature>
<protein>
    <submittedName>
        <fullName evidence="2">Uncharacterized protein</fullName>
    </submittedName>
</protein>
<evidence type="ECO:0000313" key="3">
    <source>
        <dbReference type="Proteomes" id="UP000267251"/>
    </source>
</evidence>
<reference evidence="3" key="1">
    <citation type="journal article" date="2018" name="Nat. Microbiol.">
        <title>Leveraging single-cell genomics to expand the fungal tree of life.</title>
        <authorList>
            <person name="Ahrendt S.R."/>
            <person name="Quandt C.A."/>
            <person name="Ciobanu D."/>
            <person name="Clum A."/>
            <person name="Salamov A."/>
            <person name="Andreopoulos B."/>
            <person name="Cheng J.F."/>
            <person name="Woyke T."/>
            <person name="Pelin A."/>
            <person name="Henrissat B."/>
            <person name="Reynolds N.K."/>
            <person name="Benny G.L."/>
            <person name="Smith M.E."/>
            <person name="James T.Y."/>
            <person name="Grigoriev I.V."/>
        </authorList>
    </citation>
    <scope>NUCLEOTIDE SEQUENCE [LARGE SCALE GENOMIC DNA]</scope>
</reference>
<feature type="compositionally biased region" description="Polar residues" evidence="1">
    <location>
        <begin position="256"/>
        <end position="300"/>
    </location>
</feature>
<feature type="compositionally biased region" description="Low complexity" evidence="1">
    <location>
        <begin position="231"/>
        <end position="246"/>
    </location>
</feature>
<evidence type="ECO:0000313" key="2">
    <source>
        <dbReference type="EMBL" id="RKP11879.1"/>
    </source>
</evidence>
<feature type="region of interest" description="Disordered" evidence="1">
    <location>
        <begin position="547"/>
        <end position="567"/>
    </location>
</feature>
<accession>A0A4V1IXQ5</accession>
<feature type="compositionally biased region" description="Polar residues" evidence="1">
    <location>
        <begin position="204"/>
        <end position="215"/>
    </location>
</feature>
<evidence type="ECO:0000256" key="1">
    <source>
        <dbReference type="SAM" id="MobiDB-lite"/>
    </source>
</evidence>
<dbReference type="EMBL" id="KZ988601">
    <property type="protein sequence ID" value="RKP11879.1"/>
    <property type="molecule type" value="Genomic_DNA"/>
</dbReference>
<dbReference type="Proteomes" id="UP000267251">
    <property type="component" value="Unassembled WGS sequence"/>
</dbReference>
<proteinExistence type="predicted"/>
<feature type="region of interest" description="Disordered" evidence="1">
    <location>
        <begin position="592"/>
        <end position="684"/>
    </location>
</feature>
<feature type="compositionally biased region" description="Basic and acidic residues" evidence="1">
    <location>
        <begin position="348"/>
        <end position="358"/>
    </location>
</feature>
<feature type="region of interest" description="Disordered" evidence="1">
    <location>
        <begin position="497"/>
        <end position="529"/>
    </location>
</feature>
<feature type="compositionally biased region" description="Low complexity" evidence="1">
    <location>
        <begin position="59"/>
        <end position="71"/>
    </location>
</feature>
<gene>
    <name evidence="2" type="ORF">BJ684DRAFT_17577</name>
</gene>
<feature type="compositionally biased region" description="Basic and acidic residues" evidence="1">
    <location>
        <begin position="721"/>
        <end position="743"/>
    </location>
</feature>
<sequence length="875" mass="95853">MCGHHLLHNLNTASFLQWKVVSSGQRVITSYGGIRERPLSDPFGGRKTIAGVLPDALASQQSDGSSSRRSSFAQPRGILKDSARTLDFDSFNTLASLPSQEGSKSRRVSFASRAAVRLFNTESRLEKRELRTAPVHTDISKSPRESSDEPSRRASVSGGRPSPMGTSTSFSSYEPRPAASSSSSTSQITSPSNMSDVKGKAVNSVLSALRSSSYPENRDGPHPSISNNAHPSDPLPDSDSSFYVSDVDTEERLAGENSSGSHDGQPPEGSSHQSRPYSQSTNALRSGTTSPALSVNNSLSPEDDSYAKRCFDLMDITGSLSEDERDDPLNLYHEERRFKGKAPISPHRHLEVDRQDTIASDKKLDSRAIVKKDFIRGQDRPHSLPHSPSVPFNISKDTFSRRHALDSLSPLRLPSETSMNVTGFRDSMGGIQDDNPNDRKSTDRGNTTAKIHKLISEGAVDDDSTRIVKDKETNEMTQELKEMNTFTLLSQYQEDMHGSTATDGTRGVGNTRRESDNPLSFDEESESDWMEETLPIGRIRSRTTGRLSGTRRSWMDTTGSVDGDDNEEMEETEMFGGLKSFRLPSSFRLDVSKKDEDMDGSPEPLKLSELGENASEAPKLSNLREDGNFDESIIDSPKLLSPSQLLPDSPSQPDGTERRHTLLGSIPSMPIGSSTALLSPSSRSRLSERIIPMPHRPIHTVFERSASSGRIVEVGNEEALDEKISSIPEQDREQERSPEGMVRERKRRNFPLYAHSTVKSPRSRMSGSPGRAMLDNCVSPTPDPPYSVSISSSPNTPSVSQEMLVATSRLASIPRPPLSGSLERRDSHTGEVGTPVGTPKRPGPGSLLRTPPRRKPLGDDRVRTPLHMQSAARIA</sequence>
<organism evidence="2 3">
    <name type="scientific">Piptocephalis cylindrospora</name>
    <dbReference type="NCBI Taxonomy" id="1907219"/>
    <lineage>
        <taxon>Eukaryota</taxon>
        <taxon>Fungi</taxon>
        <taxon>Fungi incertae sedis</taxon>
        <taxon>Zoopagomycota</taxon>
        <taxon>Zoopagomycotina</taxon>
        <taxon>Zoopagomycetes</taxon>
        <taxon>Zoopagales</taxon>
        <taxon>Piptocephalidaceae</taxon>
        <taxon>Piptocephalis</taxon>
    </lineage>
</organism>
<feature type="region of interest" description="Disordered" evidence="1">
    <location>
        <begin position="423"/>
        <end position="446"/>
    </location>
</feature>
<feature type="compositionally biased region" description="Low complexity" evidence="1">
    <location>
        <begin position="171"/>
        <end position="195"/>
    </location>
</feature>
<feature type="compositionally biased region" description="Low complexity" evidence="1">
    <location>
        <begin position="635"/>
        <end position="654"/>
    </location>
</feature>
<dbReference type="AlphaFoldDB" id="A0A4V1IXQ5"/>
<feature type="compositionally biased region" description="Basic and acidic residues" evidence="1">
    <location>
        <begin position="138"/>
        <end position="152"/>
    </location>
</feature>
<feature type="region of interest" description="Disordered" evidence="1">
    <location>
        <begin position="716"/>
        <end position="875"/>
    </location>
</feature>